<dbReference type="AlphaFoldDB" id="A0A2T0XBV1"/>
<sequence>MFNYRLNTGVLNKIDLKINYYSLHQFSLRLPVFIGV</sequence>
<dbReference type="EMBL" id="QPIZ01000005">
    <property type="protein sequence ID" value="RCW37582.1"/>
    <property type="molecule type" value="Genomic_DNA"/>
</dbReference>
<dbReference type="STRING" id="1168289.GCA_000259075_02398"/>
<organism evidence="1 2">
    <name type="scientific">Marinilabilia salmonicolor</name>
    <dbReference type="NCBI Taxonomy" id="989"/>
    <lineage>
        <taxon>Bacteria</taxon>
        <taxon>Pseudomonadati</taxon>
        <taxon>Bacteroidota</taxon>
        <taxon>Bacteroidia</taxon>
        <taxon>Marinilabiliales</taxon>
        <taxon>Marinilabiliaceae</taxon>
        <taxon>Marinilabilia</taxon>
    </lineage>
</organism>
<keyword evidence="2" id="KW-1185">Reference proteome</keyword>
<reference evidence="1 2" key="1">
    <citation type="submission" date="2018-07" db="EMBL/GenBank/DDBJ databases">
        <title>Freshwater and sediment microbial communities from various areas in North America, analyzing microbe dynamics in response to fracking.</title>
        <authorList>
            <person name="Lamendella R."/>
        </authorList>
    </citation>
    <scope>NUCLEOTIDE SEQUENCE [LARGE SCALE GENOMIC DNA]</scope>
    <source>
        <strain evidence="1 2">160A</strain>
    </source>
</reference>
<evidence type="ECO:0000313" key="1">
    <source>
        <dbReference type="EMBL" id="RCW37582.1"/>
    </source>
</evidence>
<name>A0A2T0XBV1_9BACT</name>
<accession>A0A2T0XBV1</accession>
<gene>
    <name evidence="1" type="ORF">DFO77_10590</name>
</gene>
<evidence type="ECO:0000313" key="2">
    <source>
        <dbReference type="Proteomes" id="UP000252733"/>
    </source>
</evidence>
<proteinExistence type="predicted"/>
<comment type="caution">
    <text evidence="1">The sequence shown here is derived from an EMBL/GenBank/DDBJ whole genome shotgun (WGS) entry which is preliminary data.</text>
</comment>
<protein>
    <submittedName>
        <fullName evidence="1">Uncharacterized protein</fullName>
    </submittedName>
</protein>
<dbReference type="Proteomes" id="UP000252733">
    <property type="component" value="Unassembled WGS sequence"/>
</dbReference>